<keyword evidence="5" id="KW-1185">Reference proteome</keyword>
<name>A0A495W3L3_9PSEU</name>
<reference evidence="4 5" key="1">
    <citation type="submission" date="2018-10" db="EMBL/GenBank/DDBJ databases">
        <title>Sequencing the genomes of 1000 actinobacteria strains.</title>
        <authorList>
            <person name="Klenk H.-P."/>
        </authorList>
    </citation>
    <scope>NUCLEOTIDE SEQUENCE [LARGE SCALE GENOMIC DNA]</scope>
    <source>
        <strain evidence="4 5">DSM 43800</strain>
    </source>
</reference>
<dbReference type="SUPFAM" id="SSF51735">
    <property type="entry name" value="NAD(P)-binding Rossmann-fold domains"/>
    <property type="match status" value="1"/>
</dbReference>
<keyword evidence="2" id="KW-0119">Carbohydrate metabolism</keyword>
<dbReference type="OrthoDB" id="3360397at2"/>
<dbReference type="Gene3D" id="3.40.50.720">
    <property type="entry name" value="NAD(P)-binding Rossmann-like Domain"/>
    <property type="match status" value="1"/>
</dbReference>
<evidence type="ECO:0000256" key="2">
    <source>
        <dbReference type="ARBA" id="ARBA00023277"/>
    </source>
</evidence>
<evidence type="ECO:0000256" key="1">
    <source>
        <dbReference type="ARBA" id="ARBA00022857"/>
    </source>
</evidence>
<evidence type="ECO:0000259" key="3">
    <source>
        <dbReference type="Pfam" id="PF01370"/>
    </source>
</evidence>
<proteinExistence type="predicted"/>
<evidence type="ECO:0000313" key="4">
    <source>
        <dbReference type="EMBL" id="RKT55637.1"/>
    </source>
</evidence>
<comment type="caution">
    <text evidence="4">The sequence shown here is derived from an EMBL/GenBank/DDBJ whole genome shotgun (WGS) entry which is preliminary data.</text>
</comment>
<sequence length="250" mass="26250">MDIVGNGFLARHLAPLVGAHEGAVVFAAGVSAAAHTQPEGFDREARLLYDVIRRCGATGERLVYFSTAAAGMYAVPGAPPAREDGPVYPATVYGRHKLAMEAVLAASGVDHLVLRLSHVVGPGQARHQLLPALVAQVRTGAVRVFRGADRDLIDVADVVAVVGHLLATGVNREVVNVASGFPVPVERIVEGVQARLGLRATWAYEPGTRGQPVCTAKLRALVPAASGMAFGPRYFEAVLDKYVGAYAEAV</sequence>
<dbReference type="EMBL" id="RBXO01000001">
    <property type="protein sequence ID" value="RKT55637.1"/>
    <property type="molecule type" value="Genomic_DNA"/>
</dbReference>
<dbReference type="Pfam" id="PF01370">
    <property type="entry name" value="Epimerase"/>
    <property type="match status" value="1"/>
</dbReference>
<dbReference type="RefSeq" id="WP_121007311.1">
    <property type="nucleotide sequence ID" value="NZ_RBXO01000001.1"/>
</dbReference>
<feature type="domain" description="NAD-dependent epimerase/dehydratase" evidence="3">
    <location>
        <begin position="29"/>
        <end position="178"/>
    </location>
</feature>
<dbReference type="PANTHER" id="PTHR43103">
    <property type="entry name" value="NUCLEOSIDE-DIPHOSPHATE-SUGAR EPIMERASE"/>
    <property type="match status" value="1"/>
</dbReference>
<dbReference type="AlphaFoldDB" id="A0A495W3L3"/>
<gene>
    <name evidence="4" type="ORF">C8E97_4319</name>
</gene>
<organism evidence="4 5">
    <name type="scientific">Saccharothrix australiensis</name>
    <dbReference type="NCBI Taxonomy" id="2072"/>
    <lineage>
        <taxon>Bacteria</taxon>
        <taxon>Bacillati</taxon>
        <taxon>Actinomycetota</taxon>
        <taxon>Actinomycetes</taxon>
        <taxon>Pseudonocardiales</taxon>
        <taxon>Pseudonocardiaceae</taxon>
        <taxon>Saccharothrix</taxon>
    </lineage>
</organism>
<keyword evidence="1" id="KW-0521">NADP</keyword>
<dbReference type="InterPro" id="IPR036291">
    <property type="entry name" value="NAD(P)-bd_dom_sf"/>
</dbReference>
<dbReference type="PANTHER" id="PTHR43103:SF3">
    <property type="entry name" value="ADP-L-GLYCERO-D-MANNO-HEPTOSE-6-EPIMERASE"/>
    <property type="match status" value="1"/>
</dbReference>
<evidence type="ECO:0000313" key="5">
    <source>
        <dbReference type="Proteomes" id="UP000282084"/>
    </source>
</evidence>
<dbReference type="InterPro" id="IPR001509">
    <property type="entry name" value="Epimerase_deHydtase"/>
</dbReference>
<protein>
    <submittedName>
        <fullName evidence="4">Nucleoside-diphosphate-sugar epimerase</fullName>
    </submittedName>
</protein>
<dbReference type="Proteomes" id="UP000282084">
    <property type="component" value="Unassembled WGS sequence"/>
</dbReference>
<accession>A0A495W3L3</accession>